<accession>A0A3S8NF63</accession>
<dbReference type="Proteomes" id="UP000269193">
    <property type="component" value="Segment"/>
</dbReference>
<evidence type="ECO:0000313" key="2">
    <source>
        <dbReference type="Proteomes" id="UP000269193"/>
    </source>
</evidence>
<reference evidence="1 2" key="1">
    <citation type="journal article" date="2018" name="Environ. Microbiol.">
        <title>New archaeal viruses discovered by metagenomic analysis of viral communities in enrichment cultures.</title>
        <authorList>
            <person name="Liu Y."/>
            <person name="Brandt D."/>
            <person name="Ishino S."/>
            <person name="Ishino Y."/>
            <person name="Koonin E.V."/>
            <person name="Kalinowski J."/>
            <person name="Krupovic M."/>
            <person name="Prangishvili D."/>
        </authorList>
    </citation>
    <scope>NUCLEOTIDE SEQUENCE [LARGE SCALE GENOMIC DNA]</scope>
</reference>
<organism evidence="1 2">
    <name type="scientific">Sulfolobales Beppu filamentous virus 3</name>
    <dbReference type="NCBI Taxonomy" id="2493124"/>
    <lineage>
        <taxon>Viruses</taxon>
        <taxon>Adnaviria</taxon>
        <taxon>Zilligvirae</taxon>
        <taxon>Taleaviricota</taxon>
        <taxon>Tokiviricetes</taxon>
        <taxon>Ligamenvirales</taxon>
        <taxon>Lipothrixviridae</taxon>
        <taxon>Deltalipothrixvirus</taxon>
        <taxon>Deltalipothrixvirus beppuense</taxon>
        <taxon>Deltalipothrixvirus SBFV3</taxon>
    </lineage>
</organism>
<sequence length="125" mass="14913">MGEEKRENKLEATPLDFLNTIFILLNKYNIEINVSVVSQRGQISNISIKFIESPISRIERDKHQFHIIFNDDDVLYLEDDANGFAYAIFYKQRMSEWKFIEGYNYGLDVNFEMRFVEIQLMKTKE</sequence>
<keyword evidence="2" id="KW-1185">Reference proteome</keyword>
<protein>
    <submittedName>
        <fullName evidence="1">Uncharacterized protein</fullName>
    </submittedName>
</protein>
<evidence type="ECO:0000313" key="1">
    <source>
        <dbReference type="EMBL" id="AZI75888.1"/>
    </source>
</evidence>
<proteinExistence type="predicted"/>
<name>A0A3S8NF63_9VIRU</name>
<dbReference type="EMBL" id="MK064564">
    <property type="protein sequence ID" value="AZI75888.1"/>
    <property type="molecule type" value="Genomic_DNA"/>
</dbReference>
<gene>
    <name evidence="1" type="ORF">SBFV3_gp53</name>
</gene>